<organism evidence="7 8">
    <name type="scientific">Croceibacter atlanticus (strain ATCC BAA-628 / JCM 21780 / CIP 108009 / IAM 15332 / KCTC 12090 / HTCC2559)</name>
    <dbReference type="NCBI Taxonomy" id="216432"/>
    <lineage>
        <taxon>Bacteria</taxon>
        <taxon>Pseudomonadati</taxon>
        <taxon>Bacteroidota</taxon>
        <taxon>Flavobacteriia</taxon>
        <taxon>Flavobacteriales</taxon>
        <taxon>Flavobacteriaceae</taxon>
        <taxon>Croceibacter</taxon>
    </lineage>
</organism>
<protein>
    <recommendedName>
        <fullName evidence="2">histidine kinase</fullName>
        <ecNumber evidence="2">2.7.13.3</ecNumber>
    </recommendedName>
</protein>
<dbReference type="eggNOG" id="COG4251">
    <property type="taxonomic scope" value="Bacteria"/>
</dbReference>
<dbReference type="InterPro" id="IPR036097">
    <property type="entry name" value="HisK_dim/P_sf"/>
</dbReference>
<dbReference type="KEGG" id="cat:CA2559_11588"/>
<dbReference type="GO" id="GO:0000156">
    <property type="term" value="F:phosphorelay response regulator activity"/>
    <property type="evidence" value="ECO:0007669"/>
    <property type="project" value="TreeGrafter"/>
</dbReference>
<dbReference type="SUPFAM" id="SSF55874">
    <property type="entry name" value="ATPase domain of HSP90 chaperone/DNA topoisomerase II/histidine kinase"/>
    <property type="match status" value="1"/>
</dbReference>
<dbReference type="EMBL" id="CP002046">
    <property type="protein sequence ID" value="EAP86676.1"/>
    <property type="molecule type" value="Genomic_DNA"/>
</dbReference>
<dbReference type="InterPro" id="IPR029016">
    <property type="entry name" value="GAF-like_dom_sf"/>
</dbReference>
<dbReference type="PANTHER" id="PTHR42878:SF15">
    <property type="entry name" value="BACTERIOPHYTOCHROME"/>
    <property type="match status" value="1"/>
</dbReference>
<accession>A3UA40</accession>
<dbReference type="InterPro" id="IPR050351">
    <property type="entry name" value="BphY/WalK/GraS-like"/>
</dbReference>
<dbReference type="SUPFAM" id="SSF47384">
    <property type="entry name" value="Homodimeric domain of signal transducing histidine kinase"/>
    <property type="match status" value="1"/>
</dbReference>
<evidence type="ECO:0000259" key="6">
    <source>
        <dbReference type="PROSITE" id="PS50109"/>
    </source>
</evidence>
<dbReference type="PRINTS" id="PR00344">
    <property type="entry name" value="BCTRLSENSOR"/>
</dbReference>
<dbReference type="CDD" id="cd00082">
    <property type="entry name" value="HisKA"/>
    <property type="match status" value="1"/>
</dbReference>
<evidence type="ECO:0000256" key="2">
    <source>
        <dbReference type="ARBA" id="ARBA00012438"/>
    </source>
</evidence>
<sequence length="403" mass="46455">MAENKRNLDIQIQNRLIEELTYSNSELQLINTFAKIFQELKSTEEVVSEITTRFKTHPVYKFCTIYLYNDLALYQKGSSFNETKLSLSNSYDAVVRNVAETKTPILNNDFSNESLSISEELEWSSRITVPMMHKDKDIVGVMDFVHPEKNIFKKNNLETLTTIATLAANKIIDTNNFERIKIYQNQLEEYVHIVSHDLKAPLRSINALLYWIKEDNANSLNETTLENFNLIDDILLQMENLISSTLSYSKMDYDISEKTTIDLNAIIFDVKKTVFIPDNIELIVEKELPTFYGEKVKVVQLFQNLISNAIKYNDKEAGKVIIDFTEDESHLNFSIKDNGIGINKRYFSKIFEVFQSLDENKESSGIGLSIVKKIVNHFNGAIWLESEEGSGTTFYFSLRKNLT</sequence>
<dbReference type="Pfam" id="PF13185">
    <property type="entry name" value="GAF_2"/>
    <property type="match status" value="1"/>
</dbReference>
<dbReference type="STRING" id="216432.CA2559_11588"/>
<dbReference type="AlphaFoldDB" id="A3UA40"/>
<dbReference type="InterPro" id="IPR005467">
    <property type="entry name" value="His_kinase_dom"/>
</dbReference>
<keyword evidence="8" id="KW-1185">Reference proteome</keyword>
<evidence type="ECO:0000256" key="3">
    <source>
        <dbReference type="ARBA" id="ARBA00022553"/>
    </source>
</evidence>
<dbReference type="GO" id="GO:0000155">
    <property type="term" value="F:phosphorelay sensor kinase activity"/>
    <property type="evidence" value="ECO:0007669"/>
    <property type="project" value="InterPro"/>
</dbReference>
<name>A3UA40_CROAH</name>
<keyword evidence="4" id="KW-0808">Transferase</keyword>
<proteinExistence type="predicted"/>
<evidence type="ECO:0000256" key="4">
    <source>
        <dbReference type="ARBA" id="ARBA00022679"/>
    </source>
</evidence>
<dbReference type="Proteomes" id="UP000002297">
    <property type="component" value="Chromosome"/>
</dbReference>
<dbReference type="Pfam" id="PF00512">
    <property type="entry name" value="HisKA"/>
    <property type="match status" value="1"/>
</dbReference>
<dbReference type="Gene3D" id="3.30.565.10">
    <property type="entry name" value="Histidine kinase-like ATPase, C-terminal domain"/>
    <property type="match status" value="1"/>
</dbReference>
<dbReference type="HOGENOM" id="CLU_646711_0_0_10"/>
<keyword evidence="3" id="KW-0597">Phosphoprotein</keyword>
<dbReference type="InterPro" id="IPR004358">
    <property type="entry name" value="Sig_transdc_His_kin-like_C"/>
</dbReference>
<dbReference type="InterPro" id="IPR003594">
    <property type="entry name" value="HATPase_dom"/>
</dbReference>
<evidence type="ECO:0000256" key="1">
    <source>
        <dbReference type="ARBA" id="ARBA00000085"/>
    </source>
</evidence>
<comment type="catalytic activity">
    <reaction evidence="1">
        <text>ATP + protein L-histidine = ADP + protein N-phospho-L-histidine.</text>
        <dbReference type="EC" id="2.7.13.3"/>
    </reaction>
</comment>
<reference evidence="7 8" key="1">
    <citation type="journal article" date="2010" name="J. Bacteriol.">
        <title>The complete genome sequence of Croceibacter atlanticus HTCC2559T.</title>
        <authorList>
            <person name="Oh H.M."/>
            <person name="Kang I."/>
            <person name="Ferriera S."/>
            <person name="Giovannoni S.J."/>
            <person name="Cho J.C."/>
        </authorList>
    </citation>
    <scope>NUCLEOTIDE SEQUENCE [LARGE SCALE GENOMIC DNA]</scope>
    <source>
        <strain evidence="8">ATCC BAA-628 / HTCC2559 / KCTC 12090</strain>
    </source>
</reference>
<dbReference type="Gene3D" id="1.10.287.130">
    <property type="match status" value="1"/>
</dbReference>
<gene>
    <name evidence="7" type="ordered locus">CA2559_11588</name>
</gene>
<evidence type="ECO:0000313" key="7">
    <source>
        <dbReference type="EMBL" id="EAP86676.1"/>
    </source>
</evidence>
<dbReference type="Pfam" id="PF02518">
    <property type="entry name" value="HATPase_c"/>
    <property type="match status" value="1"/>
</dbReference>
<dbReference type="SMART" id="SM00387">
    <property type="entry name" value="HATPase_c"/>
    <property type="match status" value="1"/>
</dbReference>
<dbReference type="PROSITE" id="PS50109">
    <property type="entry name" value="HIS_KIN"/>
    <property type="match status" value="1"/>
</dbReference>
<keyword evidence="5 7" id="KW-0418">Kinase</keyword>
<dbReference type="eggNOG" id="COG2203">
    <property type="taxonomic scope" value="Bacteria"/>
</dbReference>
<dbReference type="InterPro" id="IPR036890">
    <property type="entry name" value="HATPase_C_sf"/>
</dbReference>
<evidence type="ECO:0000256" key="5">
    <source>
        <dbReference type="ARBA" id="ARBA00022777"/>
    </source>
</evidence>
<dbReference type="OrthoDB" id="9781208at2"/>
<dbReference type="Gene3D" id="3.30.450.40">
    <property type="match status" value="1"/>
</dbReference>
<dbReference type="InterPro" id="IPR003018">
    <property type="entry name" value="GAF"/>
</dbReference>
<evidence type="ECO:0000313" key="8">
    <source>
        <dbReference type="Proteomes" id="UP000002297"/>
    </source>
</evidence>
<dbReference type="SUPFAM" id="SSF55781">
    <property type="entry name" value="GAF domain-like"/>
    <property type="match status" value="1"/>
</dbReference>
<dbReference type="GO" id="GO:0030295">
    <property type="term" value="F:protein kinase activator activity"/>
    <property type="evidence" value="ECO:0007669"/>
    <property type="project" value="TreeGrafter"/>
</dbReference>
<dbReference type="InterPro" id="IPR003661">
    <property type="entry name" value="HisK_dim/P_dom"/>
</dbReference>
<dbReference type="GO" id="GO:0007234">
    <property type="term" value="P:osmosensory signaling via phosphorelay pathway"/>
    <property type="evidence" value="ECO:0007669"/>
    <property type="project" value="TreeGrafter"/>
</dbReference>
<feature type="domain" description="Histidine kinase" evidence="6">
    <location>
        <begin position="193"/>
        <end position="402"/>
    </location>
</feature>
<dbReference type="EC" id="2.7.13.3" evidence="2"/>
<dbReference type="PANTHER" id="PTHR42878">
    <property type="entry name" value="TWO-COMPONENT HISTIDINE KINASE"/>
    <property type="match status" value="1"/>
</dbReference>
<dbReference type="FunFam" id="3.30.565.10:FF:000006">
    <property type="entry name" value="Sensor histidine kinase WalK"/>
    <property type="match status" value="1"/>
</dbReference>